<organism evidence="21 22">
    <name type="scientific">Gonapodya prolifera (strain JEL478)</name>
    <name type="common">Monoblepharis prolifera</name>
    <dbReference type="NCBI Taxonomy" id="1344416"/>
    <lineage>
        <taxon>Eukaryota</taxon>
        <taxon>Fungi</taxon>
        <taxon>Fungi incertae sedis</taxon>
        <taxon>Chytridiomycota</taxon>
        <taxon>Chytridiomycota incertae sedis</taxon>
        <taxon>Monoblepharidomycetes</taxon>
        <taxon>Monoblepharidales</taxon>
        <taxon>Gonapodyaceae</taxon>
        <taxon>Gonapodya</taxon>
    </lineage>
</organism>
<dbReference type="InterPro" id="IPR029069">
    <property type="entry name" value="HotDog_dom_sf"/>
</dbReference>
<keyword evidence="8" id="KW-0007">Acetylation</keyword>
<keyword evidence="6" id="KW-0963">Cytoplasm</keyword>
<dbReference type="GO" id="GO:0016853">
    <property type="term" value="F:isomerase activity"/>
    <property type="evidence" value="ECO:0007669"/>
    <property type="project" value="UniProtKB-KW"/>
</dbReference>
<dbReference type="STRING" id="1344416.A0A139AC84"/>
<evidence type="ECO:0000256" key="17">
    <source>
        <dbReference type="ARBA" id="ARBA00081533"/>
    </source>
</evidence>
<evidence type="ECO:0000256" key="7">
    <source>
        <dbReference type="ARBA" id="ARBA00022801"/>
    </source>
</evidence>
<dbReference type="Proteomes" id="UP000070544">
    <property type="component" value="Unassembled WGS sequence"/>
</dbReference>
<dbReference type="GO" id="GO:0006629">
    <property type="term" value="P:lipid metabolic process"/>
    <property type="evidence" value="ECO:0007669"/>
    <property type="project" value="UniProtKB-KW"/>
</dbReference>
<feature type="domain" description="Thioesterase" evidence="20">
    <location>
        <begin position="59"/>
        <end position="134"/>
    </location>
</feature>
<reference evidence="21 22" key="1">
    <citation type="journal article" date="2015" name="Genome Biol. Evol.">
        <title>Phylogenomic analyses indicate that early fungi evolved digesting cell walls of algal ancestors of land plants.</title>
        <authorList>
            <person name="Chang Y."/>
            <person name="Wang S."/>
            <person name="Sekimoto S."/>
            <person name="Aerts A.L."/>
            <person name="Choi C."/>
            <person name="Clum A."/>
            <person name="LaButti K.M."/>
            <person name="Lindquist E.A."/>
            <person name="Yee Ngan C."/>
            <person name="Ohm R.A."/>
            <person name="Salamov A.A."/>
            <person name="Grigoriev I.V."/>
            <person name="Spatafora J.W."/>
            <person name="Berbee M.L."/>
        </authorList>
    </citation>
    <scope>NUCLEOTIDE SEQUENCE [LARGE SCALE GENOMIC DNA]</scope>
    <source>
        <strain evidence="21 22">JEL478</strain>
    </source>
</reference>
<proteinExistence type="inferred from homology"/>
<evidence type="ECO:0000256" key="3">
    <source>
        <dbReference type="ARBA" id="ARBA00004186"/>
    </source>
</evidence>
<gene>
    <name evidence="21" type="ORF">M427DRAFT_352636</name>
</gene>
<dbReference type="SUPFAM" id="SSF54637">
    <property type="entry name" value="Thioesterase/thiol ester dehydrase-isomerase"/>
    <property type="match status" value="1"/>
</dbReference>
<evidence type="ECO:0000256" key="18">
    <source>
        <dbReference type="ARBA" id="ARBA00083956"/>
    </source>
</evidence>
<dbReference type="PANTHER" id="PTHR21660">
    <property type="entry name" value="THIOESTERASE SUPERFAMILY MEMBER-RELATED"/>
    <property type="match status" value="1"/>
</dbReference>
<name>A0A139AC84_GONPJ</name>
<dbReference type="GO" id="GO:0005739">
    <property type="term" value="C:mitochondrion"/>
    <property type="evidence" value="ECO:0007669"/>
    <property type="project" value="UniProtKB-SubCell"/>
</dbReference>
<dbReference type="PANTHER" id="PTHR21660:SF1">
    <property type="entry name" value="ACYL-COENZYME A THIOESTERASE 13"/>
    <property type="match status" value="1"/>
</dbReference>
<dbReference type="EMBL" id="KQ965770">
    <property type="protein sequence ID" value="KXS14269.1"/>
    <property type="molecule type" value="Genomic_DNA"/>
</dbReference>
<comment type="subcellular location">
    <subcellularLocation>
        <location evidence="3">Cytoplasm</location>
        <location evidence="3">Cytoskeleton</location>
        <location evidence="3">Spindle</location>
    </subcellularLocation>
    <subcellularLocation>
        <location evidence="4">Cytoplasm</location>
        <location evidence="4">Cytosol</location>
    </subcellularLocation>
    <subcellularLocation>
        <location evidence="2">Mitochondrion</location>
    </subcellularLocation>
    <subcellularLocation>
        <location evidence="1">Nucleus</location>
    </subcellularLocation>
</comment>
<comment type="function">
    <text evidence="14">Catalyzes the hydrolysis of acyl-CoAs into free fatty acids and coenzyme A (CoASH), regulating their respective intracellular levels. Has acyl-CoA thioesterase activity towards medium (C12) and long-chain (C18) fatty acyl-CoA substrates. Can also hydrolyze 3-hydroxyphenylacetyl-CoA and 3,4-dihydroxyphenylacetyl-CoA (in vitro). May play a role in controlling adaptive thermogenesis.</text>
</comment>
<dbReference type="InterPro" id="IPR039298">
    <property type="entry name" value="ACOT13"/>
</dbReference>
<evidence type="ECO:0000256" key="12">
    <source>
        <dbReference type="ARBA" id="ARBA00023242"/>
    </source>
</evidence>
<evidence type="ECO:0000259" key="20">
    <source>
        <dbReference type="Pfam" id="PF03061"/>
    </source>
</evidence>
<evidence type="ECO:0000256" key="13">
    <source>
        <dbReference type="ARBA" id="ARBA00052976"/>
    </source>
</evidence>
<evidence type="ECO:0000256" key="14">
    <source>
        <dbReference type="ARBA" id="ARBA00058205"/>
    </source>
</evidence>
<keyword evidence="10" id="KW-0496">Mitochondrion</keyword>
<dbReference type="NCBIfam" id="TIGR00369">
    <property type="entry name" value="unchar_dom_1"/>
    <property type="match status" value="1"/>
</dbReference>
<keyword evidence="21" id="KW-0413">Isomerase</keyword>
<keyword evidence="22" id="KW-1185">Reference proteome</keyword>
<dbReference type="GO" id="GO:0005819">
    <property type="term" value="C:spindle"/>
    <property type="evidence" value="ECO:0007669"/>
    <property type="project" value="UniProtKB-SubCell"/>
</dbReference>
<feature type="region of interest" description="Disordered" evidence="19">
    <location>
        <begin position="147"/>
        <end position="172"/>
    </location>
</feature>
<dbReference type="FunFam" id="3.10.129.10:FF:000021">
    <property type="entry name" value="Acyl-coenzyme A thioesterase 13"/>
    <property type="match status" value="1"/>
</dbReference>
<keyword evidence="12" id="KW-0539">Nucleus</keyword>
<evidence type="ECO:0000256" key="19">
    <source>
        <dbReference type="SAM" id="MobiDB-lite"/>
    </source>
</evidence>
<evidence type="ECO:0000256" key="8">
    <source>
        <dbReference type="ARBA" id="ARBA00022990"/>
    </source>
</evidence>
<dbReference type="Gene3D" id="3.10.129.10">
    <property type="entry name" value="Hotdog Thioesterase"/>
    <property type="match status" value="1"/>
</dbReference>
<dbReference type="AlphaFoldDB" id="A0A139AC84"/>
<dbReference type="InterPro" id="IPR003736">
    <property type="entry name" value="PAAI_dom"/>
</dbReference>
<evidence type="ECO:0000313" key="21">
    <source>
        <dbReference type="EMBL" id="KXS14269.1"/>
    </source>
</evidence>
<evidence type="ECO:0000256" key="4">
    <source>
        <dbReference type="ARBA" id="ARBA00004514"/>
    </source>
</evidence>
<evidence type="ECO:0000256" key="11">
    <source>
        <dbReference type="ARBA" id="ARBA00023212"/>
    </source>
</evidence>
<protein>
    <recommendedName>
        <fullName evidence="16">Acyl-coenzyme A thioesterase 13</fullName>
    </recommendedName>
    <alternativeName>
        <fullName evidence="17">Hotdog-fold thioesterase superfamily member 2</fullName>
    </alternativeName>
    <alternativeName>
        <fullName evidence="18">Thioesterase superfamily member 2</fullName>
    </alternativeName>
</protein>
<accession>A0A139AC84</accession>
<sequence length="172" mass="18328">MPPLPKPPALEIARSYLQRLVGSGGMDSRVFPHLAVTEAIPGRVRCELVVTKEVANKHDTIHGGAIASLVDIIGSTAIATHGPNYQSHVSVDLNVSYLKAAPLNSKVHIEGTCDRLGRTLAFTTTTVKMGDDLVAVGRHTKFIMQPRAVHKESGHGESKSRHGHSGSGDGKE</sequence>
<dbReference type="GO" id="GO:0047617">
    <property type="term" value="F:fatty acyl-CoA hydrolase activity"/>
    <property type="evidence" value="ECO:0007669"/>
    <property type="project" value="InterPro"/>
</dbReference>
<dbReference type="GO" id="GO:0005634">
    <property type="term" value="C:nucleus"/>
    <property type="evidence" value="ECO:0007669"/>
    <property type="project" value="UniProtKB-SubCell"/>
</dbReference>
<evidence type="ECO:0000256" key="6">
    <source>
        <dbReference type="ARBA" id="ARBA00022490"/>
    </source>
</evidence>
<evidence type="ECO:0000256" key="15">
    <source>
        <dbReference type="ARBA" id="ARBA00064709"/>
    </source>
</evidence>
<evidence type="ECO:0000256" key="9">
    <source>
        <dbReference type="ARBA" id="ARBA00023098"/>
    </source>
</evidence>
<dbReference type="GO" id="GO:0005829">
    <property type="term" value="C:cytosol"/>
    <property type="evidence" value="ECO:0007669"/>
    <property type="project" value="UniProtKB-SubCell"/>
</dbReference>
<dbReference type="Pfam" id="PF03061">
    <property type="entry name" value="4HBT"/>
    <property type="match status" value="1"/>
</dbReference>
<keyword evidence="7" id="KW-0378">Hydrolase</keyword>
<keyword evidence="9" id="KW-0443">Lipid metabolism</keyword>
<comment type="catalytic activity">
    <reaction evidence="13">
        <text>a fatty acyl-CoA + H2O = a fatty acid + CoA + H(+)</text>
        <dbReference type="Rhea" id="RHEA:16781"/>
        <dbReference type="ChEBI" id="CHEBI:15377"/>
        <dbReference type="ChEBI" id="CHEBI:15378"/>
        <dbReference type="ChEBI" id="CHEBI:28868"/>
        <dbReference type="ChEBI" id="CHEBI:57287"/>
        <dbReference type="ChEBI" id="CHEBI:77636"/>
    </reaction>
    <physiologicalReaction direction="left-to-right" evidence="13">
        <dbReference type="Rhea" id="RHEA:16782"/>
    </physiologicalReaction>
</comment>
<comment type="subunit">
    <text evidence="15">Homotetramer. Interacts with PCTP.</text>
</comment>
<dbReference type="InterPro" id="IPR006683">
    <property type="entry name" value="Thioestr_dom"/>
</dbReference>
<feature type="compositionally biased region" description="Basic and acidic residues" evidence="19">
    <location>
        <begin position="149"/>
        <end position="160"/>
    </location>
</feature>
<evidence type="ECO:0000256" key="2">
    <source>
        <dbReference type="ARBA" id="ARBA00004173"/>
    </source>
</evidence>
<keyword evidence="11" id="KW-0206">Cytoskeleton</keyword>
<dbReference type="OrthoDB" id="46529at2759"/>
<dbReference type="OMA" id="KQIMRAM"/>
<evidence type="ECO:0000256" key="5">
    <source>
        <dbReference type="ARBA" id="ARBA00008324"/>
    </source>
</evidence>
<evidence type="ECO:0000256" key="1">
    <source>
        <dbReference type="ARBA" id="ARBA00004123"/>
    </source>
</evidence>
<dbReference type="CDD" id="cd03443">
    <property type="entry name" value="PaaI_thioesterase"/>
    <property type="match status" value="1"/>
</dbReference>
<evidence type="ECO:0000313" key="22">
    <source>
        <dbReference type="Proteomes" id="UP000070544"/>
    </source>
</evidence>
<evidence type="ECO:0000256" key="10">
    <source>
        <dbReference type="ARBA" id="ARBA00023128"/>
    </source>
</evidence>
<evidence type="ECO:0000256" key="16">
    <source>
        <dbReference type="ARBA" id="ARBA00067273"/>
    </source>
</evidence>
<comment type="similarity">
    <text evidence="5">Belongs to the thioesterase PaaI family.</text>
</comment>